<sequence length="184" mass="20985">MYEFYAEKIGRNVRRPPPPNTSSSSSNPTNPNDYWSFLILKGTQNASSSASSSSSSSSLFPSTNETNFRDVPLELARYFGYDMLNLLDKDERNNFDILRWWRQNERQYPIVSIIARDLLTPPVSTVASESAFSTGGRILTDMRSRLKPDILESLMCLKDWEDAELRIQDKVSLILAEEMDELST</sequence>
<organism evidence="3 4">
    <name type="scientific">Abeliophyllum distichum</name>
    <dbReference type="NCBI Taxonomy" id="126358"/>
    <lineage>
        <taxon>Eukaryota</taxon>
        <taxon>Viridiplantae</taxon>
        <taxon>Streptophyta</taxon>
        <taxon>Embryophyta</taxon>
        <taxon>Tracheophyta</taxon>
        <taxon>Spermatophyta</taxon>
        <taxon>Magnoliopsida</taxon>
        <taxon>eudicotyledons</taxon>
        <taxon>Gunneridae</taxon>
        <taxon>Pentapetalae</taxon>
        <taxon>asterids</taxon>
        <taxon>lamiids</taxon>
        <taxon>Lamiales</taxon>
        <taxon>Oleaceae</taxon>
        <taxon>Forsythieae</taxon>
        <taxon>Abeliophyllum</taxon>
    </lineage>
</organism>
<evidence type="ECO:0000313" key="3">
    <source>
        <dbReference type="EMBL" id="KAL2471073.1"/>
    </source>
</evidence>
<dbReference type="InterPro" id="IPR008906">
    <property type="entry name" value="HATC_C_dom"/>
</dbReference>
<reference evidence="4" key="1">
    <citation type="submission" date="2024-07" db="EMBL/GenBank/DDBJ databases">
        <title>Two chromosome-level genome assemblies of Korean endemic species Abeliophyllum distichum and Forsythia ovata (Oleaceae).</title>
        <authorList>
            <person name="Jang H."/>
        </authorList>
    </citation>
    <scope>NUCLEOTIDE SEQUENCE [LARGE SCALE GENOMIC DNA]</scope>
</reference>
<evidence type="ECO:0000313" key="4">
    <source>
        <dbReference type="Proteomes" id="UP001604336"/>
    </source>
</evidence>
<keyword evidence="4" id="KW-1185">Reference proteome</keyword>
<feature type="region of interest" description="Disordered" evidence="1">
    <location>
        <begin position="7"/>
        <end position="30"/>
    </location>
</feature>
<evidence type="ECO:0000256" key="1">
    <source>
        <dbReference type="SAM" id="MobiDB-lite"/>
    </source>
</evidence>
<comment type="caution">
    <text evidence="3">The sequence shown here is derived from an EMBL/GenBank/DDBJ whole genome shotgun (WGS) entry which is preliminary data.</text>
</comment>
<name>A0ABD1Q4F3_9LAMI</name>
<gene>
    <name evidence="3" type="ORF">Adt_39209</name>
</gene>
<dbReference type="SUPFAM" id="SSF53098">
    <property type="entry name" value="Ribonuclease H-like"/>
    <property type="match status" value="1"/>
</dbReference>
<dbReference type="InterPro" id="IPR012337">
    <property type="entry name" value="RNaseH-like_sf"/>
</dbReference>
<dbReference type="PANTHER" id="PTHR23272:SF184">
    <property type="entry name" value="OS03G0311250 PROTEIN"/>
    <property type="match status" value="1"/>
</dbReference>
<feature type="domain" description="HAT C-terminal dimerisation" evidence="2">
    <location>
        <begin position="86"/>
        <end position="160"/>
    </location>
</feature>
<dbReference type="AlphaFoldDB" id="A0ABD1Q4F3"/>
<proteinExistence type="predicted"/>
<protein>
    <submittedName>
        <fullName evidence="3">Zinc finger BED domain-containing protein DAYSLEEPER</fullName>
    </submittedName>
</protein>
<dbReference type="EMBL" id="JBFOLK010000012">
    <property type="protein sequence ID" value="KAL2471073.1"/>
    <property type="molecule type" value="Genomic_DNA"/>
</dbReference>
<evidence type="ECO:0000259" key="2">
    <source>
        <dbReference type="Pfam" id="PF05699"/>
    </source>
</evidence>
<dbReference type="Pfam" id="PF05699">
    <property type="entry name" value="Dimer_Tnp_hAT"/>
    <property type="match status" value="1"/>
</dbReference>
<dbReference type="Proteomes" id="UP001604336">
    <property type="component" value="Unassembled WGS sequence"/>
</dbReference>
<feature type="compositionally biased region" description="Low complexity" evidence="1">
    <location>
        <begin position="21"/>
        <end position="30"/>
    </location>
</feature>
<accession>A0ABD1Q4F3</accession>
<dbReference type="PANTHER" id="PTHR23272">
    <property type="entry name" value="BED FINGER-RELATED"/>
    <property type="match status" value="1"/>
</dbReference>